<dbReference type="Pfam" id="PF00023">
    <property type="entry name" value="Ank"/>
    <property type="match status" value="1"/>
</dbReference>
<dbReference type="InterPro" id="IPR036770">
    <property type="entry name" value="Ankyrin_rpt-contain_sf"/>
</dbReference>
<dbReference type="SUPFAM" id="SSF48403">
    <property type="entry name" value="Ankyrin repeat"/>
    <property type="match status" value="1"/>
</dbReference>
<evidence type="ECO:0000313" key="2">
    <source>
        <dbReference type="Proteomes" id="UP001064489"/>
    </source>
</evidence>
<dbReference type="Proteomes" id="UP001064489">
    <property type="component" value="Chromosome 1"/>
</dbReference>
<keyword evidence="2" id="KW-1185">Reference proteome</keyword>
<dbReference type="EMBL" id="JAJSOW010000003">
    <property type="protein sequence ID" value="KAI9195927.1"/>
    <property type="molecule type" value="Genomic_DNA"/>
</dbReference>
<dbReference type="Gene3D" id="1.25.40.20">
    <property type="entry name" value="Ankyrin repeat-containing domain"/>
    <property type="match status" value="1"/>
</dbReference>
<reference evidence="1" key="2">
    <citation type="submission" date="2023-02" db="EMBL/GenBank/DDBJ databases">
        <authorList>
            <person name="Swenson N.G."/>
            <person name="Wegrzyn J.L."/>
            <person name="Mcevoy S.L."/>
        </authorList>
    </citation>
    <scope>NUCLEOTIDE SEQUENCE</scope>
    <source>
        <strain evidence="1">91603</strain>
        <tissue evidence="1">Leaf</tissue>
    </source>
</reference>
<reference evidence="1" key="1">
    <citation type="journal article" date="2022" name="Plant J.">
        <title>Strategies of tolerance reflected in two North American maple genomes.</title>
        <authorList>
            <person name="McEvoy S.L."/>
            <person name="Sezen U.U."/>
            <person name="Trouern-Trend A."/>
            <person name="McMahon S.M."/>
            <person name="Schaberg P.G."/>
            <person name="Yang J."/>
            <person name="Wegrzyn J.L."/>
            <person name="Swenson N.G."/>
        </authorList>
    </citation>
    <scope>NUCLEOTIDE SEQUENCE</scope>
    <source>
        <strain evidence="1">91603</strain>
    </source>
</reference>
<proteinExistence type="predicted"/>
<organism evidence="1 2">
    <name type="scientific">Acer negundo</name>
    <name type="common">Box elder</name>
    <dbReference type="NCBI Taxonomy" id="4023"/>
    <lineage>
        <taxon>Eukaryota</taxon>
        <taxon>Viridiplantae</taxon>
        <taxon>Streptophyta</taxon>
        <taxon>Embryophyta</taxon>
        <taxon>Tracheophyta</taxon>
        <taxon>Spermatophyta</taxon>
        <taxon>Magnoliopsida</taxon>
        <taxon>eudicotyledons</taxon>
        <taxon>Gunneridae</taxon>
        <taxon>Pentapetalae</taxon>
        <taxon>rosids</taxon>
        <taxon>malvids</taxon>
        <taxon>Sapindales</taxon>
        <taxon>Sapindaceae</taxon>
        <taxon>Hippocastanoideae</taxon>
        <taxon>Acereae</taxon>
        <taxon>Acer</taxon>
    </lineage>
</organism>
<name>A0AAD5P2H6_ACENE</name>
<dbReference type="PANTHER" id="PTHR24121:SF22">
    <property type="entry name" value="PROTEIN ACCELERATED CELL DEATH 6-LIKE"/>
    <property type="match status" value="1"/>
</dbReference>
<dbReference type="AlphaFoldDB" id="A0AAD5P2H6"/>
<gene>
    <name evidence="1" type="ORF">LWI28_019467</name>
</gene>
<evidence type="ECO:0000313" key="1">
    <source>
        <dbReference type="EMBL" id="KAI9195927.1"/>
    </source>
</evidence>
<dbReference type="InterPro" id="IPR002110">
    <property type="entry name" value="Ankyrin_rpt"/>
</dbReference>
<sequence>MENNPGSNSFKLIDSLYSAAADGNIDKFQQHGPVPLDQILTPNYGHFDVAKYLIEECKKIPYRNYHDDQELGITPTRRMLQMTSHEAKDTALHEAVRYNHVDVVQLLTEADLTFPYDVNRAGETPLYLQPRGDMQRF</sequence>
<accession>A0AAD5P2H6</accession>
<comment type="caution">
    <text evidence="1">The sequence shown here is derived from an EMBL/GenBank/DDBJ whole genome shotgun (WGS) entry which is preliminary data.</text>
</comment>
<protein>
    <submittedName>
        <fullName evidence="1">Uncharacterized protein</fullName>
    </submittedName>
</protein>
<dbReference type="PANTHER" id="PTHR24121">
    <property type="entry name" value="NO MECHANORECEPTOR POTENTIAL C, ISOFORM D-RELATED"/>
    <property type="match status" value="1"/>
</dbReference>